<dbReference type="InterPro" id="IPR041664">
    <property type="entry name" value="AAA_16"/>
</dbReference>
<dbReference type="GO" id="GO:0043531">
    <property type="term" value="F:ADP binding"/>
    <property type="evidence" value="ECO:0007669"/>
    <property type="project" value="InterPro"/>
</dbReference>
<reference evidence="2" key="1">
    <citation type="submission" date="2015-07" db="EMBL/GenBank/DDBJ databases">
        <title>Draft Genome Sequences of Anaerolinea thermolimosa IMO-1, Bellilinea caldifistulae GOMI-1, Leptolinea tardivitalis YMTK-2, Levilinea saccharolytica KIBI-1,Longilinea arvoryzae KOME-1, Previously Described as Members of the Anaerolineaceae (Chloroflexi).</title>
        <authorList>
            <person name="Sekiguchi Y."/>
            <person name="Ohashi A."/>
            <person name="Matsuura N."/>
            <person name="Tourlousse M.D."/>
        </authorList>
    </citation>
    <scope>NUCLEOTIDE SEQUENCE [LARGE SCALE GENOMIC DNA]</scope>
    <source>
        <strain evidence="2">KOME-1</strain>
    </source>
</reference>
<dbReference type="STRING" id="360412.LARV_01056"/>
<protein>
    <submittedName>
        <fullName evidence="2">Protein containg NB-ARC domain</fullName>
    </submittedName>
</protein>
<proteinExistence type="predicted"/>
<dbReference type="PRINTS" id="PR00364">
    <property type="entry name" value="DISEASERSIST"/>
</dbReference>
<accession>A0A0S7B7S1</accession>
<evidence type="ECO:0000313" key="3">
    <source>
        <dbReference type="Proteomes" id="UP000055060"/>
    </source>
</evidence>
<dbReference type="PANTHER" id="PTHR47691">
    <property type="entry name" value="REGULATOR-RELATED"/>
    <property type="match status" value="1"/>
</dbReference>
<dbReference type="AlphaFoldDB" id="A0A0S7B7S1"/>
<dbReference type="InterPro" id="IPR027417">
    <property type="entry name" value="P-loop_NTPase"/>
</dbReference>
<dbReference type="PANTHER" id="PTHR47691:SF3">
    <property type="entry name" value="HTH-TYPE TRANSCRIPTIONAL REGULATOR RV0890C-RELATED"/>
    <property type="match status" value="1"/>
</dbReference>
<dbReference type="EMBL" id="DF967972">
    <property type="protein sequence ID" value="GAP13303.1"/>
    <property type="molecule type" value="Genomic_DNA"/>
</dbReference>
<dbReference type="Proteomes" id="UP000055060">
    <property type="component" value="Unassembled WGS sequence"/>
</dbReference>
<evidence type="ECO:0000313" key="2">
    <source>
        <dbReference type="EMBL" id="GAP13303.1"/>
    </source>
</evidence>
<sequence>MDLANITPEVVEDCLKALRCGESVPEELLAIPWAAGHSKVANRVKLEDWFHNTIQQVYLAARQVEDLPAIQPANRREALQQIQIDFNSHNSDLEAWSALYFRYDSIVEFGVEELARAANVVPQQFRRRLKQSLSVLTQKLQRAALEAQQNAAGRSQNLPLPDYTRLIGAKDYFAQLTYLFNDPAGPRMVSLEGMGGIGKTALARGFAALPEVNAKWQKILWVSARQAFLTEDGTLLPNADAAGTLEDISVRLAEQMNLTGLANKPLAERLEGLSAALAQEPALVIVDNLETAEEFSQLVPNLAKLAGASRFLFTSRQTLREFPYVYTLNVRELDKARALDLLSNEIRRRGQQRAISDICIDELYDVIGGLPLALKMVAMQIHLRPCHEVAEDFKKVAQDNDTLYRYLYWQTWNSLHDPARQLLLSFLPADAEGEDIDFLRLMSGQPDEVFFEALKELDQFSLLEINGGEERPLYRLHRLTVTFLQTDILKLWSTGQGDKRTSGEQDA</sequence>
<evidence type="ECO:0000259" key="1">
    <source>
        <dbReference type="Pfam" id="PF13191"/>
    </source>
</evidence>
<organism evidence="2">
    <name type="scientific">Longilinea arvoryzae</name>
    <dbReference type="NCBI Taxonomy" id="360412"/>
    <lineage>
        <taxon>Bacteria</taxon>
        <taxon>Bacillati</taxon>
        <taxon>Chloroflexota</taxon>
        <taxon>Anaerolineae</taxon>
        <taxon>Anaerolineales</taxon>
        <taxon>Anaerolineaceae</taxon>
        <taxon>Longilinea</taxon>
    </lineage>
</organism>
<keyword evidence="3" id="KW-1185">Reference proteome</keyword>
<dbReference type="SUPFAM" id="SSF52540">
    <property type="entry name" value="P-loop containing nucleoside triphosphate hydrolases"/>
    <property type="match status" value="1"/>
</dbReference>
<dbReference type="RefSeq" id="WP_075072650.1">
    <property type="nucleotide sequence ID" value="NZ_DF967972.1"/>
</dbReference>
<dbReference type="Gene3D" id="3.40.50.300">
    <property type="entry name" value="P-loop containing nucleotide triphosphate hydrolases"/>
    <property type="match status" value="1"/>
</dbReference>
<name>A0A0S7B7S1_9CHLR</name>
<dbReference type="OrthoDB" id="2893300at2"/>
<feature type="domain" description="Orc1-like AAA ATPase" evidence="1">
    <location>
        <begin position="168"/>
        <end position="308"/>
    </location>
</feature>
<dbReference type="Pfam" id="PF13191">
    <property type="entry name" value="AAA_16"/>
    <property type="match status" value="1"/>
</dbReference>
<gene>
    <name evidence="2" type="ORF">LARV_01056</name>
</gene>